<keyword evidence="2 6" id="KW-0689">Ribosomal protein</keyword>
<dbReference type="Pfam" id="PF01781">
    <property type="entry name" value="Ribosomal_L38e"/>
    <property type="match status" value="1"/>
</dbReference>
<evidence type="ECO:0000313" key="7">
    <source>
        <dbReference type="EnsemblMetazoa" id="PPA43050.1"/>
    </source>
</evidence>
<accession>A0A8R1V005</accession>
<sequence length="119" mass="13545">MKTRGRARRYIPGFKVRTSRFLFILVIQDKEKADKLKASLSPGLQARTSRFLFILVIQDKQKADKLKASFPPGLQDLQPAGWQQIGKDGGLATYIDVDIIESVATVYHLSTEERNLRRL</sequence>
<comment type="similarity">
    <text evidence="1 6">Belongs to the eukaryotic ribosomal protein eL38 family.</text>
</comment>
<dbReference type="PANTHER" id="PTHR10965">
    <property type="entry name" value="60S RIBOSOMAL PROTEIN L38"/>
    <property type="match status" value="1"/>
</dbReference>
<accession>A0A2A6B2R2</accession>
<evidence type="ECO:0000256" key="5">
    <source>
        <dbReference type="ARBA" id="ARBA00035338"/>
    </source>
</evidence>
<keyword evidence="8" id="KW-1185">Reference proteome</keyword>
<evidence type="ECO:0000313" key="8">
    <source>
        <dbReference type="Proteomes" id="UP000005239"/>
    </source>
</evidence>
<dbReference type="InterPro" id="IPR038464">
    <property type="entry name" value="Ribosomal_eL38_sf"/>
</dbReference>
<dbReference type="InterPro" id="IPR002675">
    <property type="entry name" value="Ribosomal_eL38"/>
</dbReference>
<organism evidence="7 8">
    <name type="scientific">Pristionchus pacificus</name>
    <name type="common">Parasitic nematode worm</name>
    <dbReference type="NCBI Taxonomy" id="54126"/>
    <lineage>
        <taxon>Eukaryota</taxon>
        <taxon>Metazoa</taxon>
        <taxon>Ecdysozoa</taxon>
        <taxon>Nematoda</taxon>
        <taxon>Chromadorea</taxon>
        <taxon>Rhabditida</taxon>
        <taxon>Rhabditina</taxon>
        <taxon>Diplogasteromorpha</taxon>
        <taxon>Diplogasteroidea</taxon>
        <taxon>Neodiplogasteridae</taxon>
        <taxon>Pristionchus</taxon>
    </lineage>
</organism>
<dbReference type="GO" id="GO:0022618">
    <property type="term" value="P:protein-RNA complex assembly"/>
    <property type="evidence" value="ECO:0000318"/>
    <property type="project" value="GO_Central"/>
</dbReference>
<dbReference type="Gene3D" id="3.30.720.90">
    <property type="match status" value="2"/>
</dbReference>
<dbReference type="Proteomes" id="UP000005239">
    <property type="component" value="Unassembled WGS sequence"/>
</dbReference>
<dbReference type="GO" id="GO:0022625">
    <property type="term" value="C:cytosolic large ribosomal subunit"/>
    <property type="evidence" value="ECO:0000318"/>
    <property type="project" value="GO_Central"/>
</dbReference>
<evidence type="ECO:0000256" key="6">
    <source>
        <dbReference type="RuleBase" id="RU003445"/>
    </source>
</evidence>
<gene>
    <name evidence="7" type="primary">WBGene00281419</name>
</gene>
<dbReference type="GO" id="GO:0006412">
    <property type="term" value="P:translation"/>
    <property type="evidence" value="ECO:0007669"/>
    <property type="project" value="InterPro"/>
</dbReference>
<proteinExistence type="inferred from homology"/>
<dbReference type="AlphaFoldDB" id="A0A2A6B2R2"/>
<evidence type="ECO:0000256" key="1">
    <source>
        <dbReference type="ARBA" id="ARBA00007803"/>
    </source>
</evidence>
<reference evidence="7" key="2">
    <citation type="submission" date="2022-06" db="UniProtKB">
        <authorList>
            <consortium name="EnsemblMetazoa"/>
        </authorList>
    </citation>
    <scope>IDENTIFICATION</scope>
    <source>
        <strain evidence="7">PS312</strain>
    </source>
</reference>
<keyword evidence="3 6" id="KW-0687">Ribonucleoprotein</keyword>
<dbReference type="OrthoDB" id="10250488at2759"/>
<protein>
    <recommendedName>
        <fullName evidence="4">Large ribosomal subunit protein eL38</fullName>
    </recommendedName>
    <alternativeName>
        <fullName evidence="5">60S ribosomal protein L38</fullName>
    </alternativeName>
</protein>
<reference evidence="8" key="1">
    <citation type="journal article" date="2008" name="Nat. Genet.">
        <title>The Pristionchus pacificus genome provides a unique perspective on nematode lifestyle and parasitism.</title>
        <authorList>
            <person name="Dieterich C."/>
            <person name="Clifton S.W."/>
            <person name="Schuster L.N."/>
            <person name="Chinwalla A."/>
            <person name="Delehaunty K."/>
            <person name="Dinkelacker I."/>
            <person name="Fulton L."/>
            <person name="Fulton R."/>
            <person name="Godfrey J."/>
            <person name="Minx P."/>
            <person name="Mitreva M."/>
            <person name="Roeseler W."/>
            <person name="Tian H."/>
            <person name="Witte H."/>
            <person name="Yang S.P."/>
            <person name="Wilson R.K."/>
            <person name="Sommer R.J."/>
        </authorList>
    </citation>
    <scope>NUCLEOTIDE SEQUENCE [LARGE SCALE GENOMIC DNA]</scope>
    <source>
        <strain evidence="8">PS312</strain>
    </source>
</reference>
<evidence type="ECO:0000256" key="4">
    <source>
        <dbReference type="ARBA" id="ARBA00035235"/>
    </source>
</evidence>
<dbReference type="GO" id="GO:0003735">
    <property type="term" value="F:structural constituent of ribosome"/>
    <property type="evidence" value="ECO:0000318"/>
    <property type="project" value="GO_Central"/>
</dbReference>
<evidence type="ECO:0000256" key="2">
    <source>
        <dbReference type="ARBA" id="ARBA00022980"/>
    </source>
</evidence>
<dbReference type="EnsemblMetazoa" id="PPA43050.1">
    <property type="protein sequence ID" value="PPA43050.1"/>
    <property type="gene ID" value="WBGene00281419"/>
</dbReference>
<dbReference type="PANTHER" id="PTHR10965:SF0">
    <property type="entry name" value="LARGE RIBOSOMAL SUBUNIT PROTEIN EL38"/>
    <property type="match status" value="1"/>
</dbReference>
<name>A0A2A6B2R2_PRIPA</name>
<evidence type="ECO:0000256" key="3">
    <source>
        <dbReference type="ARBA" id="ARBA00023274"/>
    </source>
</evidence>